<dbReference type="InterPro" id="IPR006439">
    <property type="entry name" value="HAD-SF_hydro_IA"/>
</dbReference>
<dbReference type="OrthoDB" id="2012566at2759"/>
<dbReference type="GO" id="GO:0016791">
    <property type="term" value="F:phosphatase activity"/>
    <property type="evidence" value="ECO:0007669"/>
    <property type="project" value="UniProtKB-ARBA"/>
</dbReference>
<dbReference type="PANTHER" id="PTHR43611">
    <property type="entry name" value="ALPHA-D-GLUCOSE 1-PHOSPHATE PHOSPHATASE"/>
    <property type="match status" value="1"/>
</dbReference>
<keyword evidence="2" id="KW-1185">Reference proteome</keyword>
<proteinExistence type="predicted"/>
<dbReference type="Proteomes" id="UP000807306">
    <property type="component" value="Unassembled WGS sequence"/>
</dbReference>
<name>A0A9P6JT32_9AGAR</name>
<organism evidence="1 2">
    <name type="scientific">Crepidotus variabilis</name>
    <dbReference type="NCBI Taxonomy" id="179855"/>
    <lineage>
        <taxon>Eukaryota</taxon>
        <taxon>Fungi</taxon>
        <taxon>Dikarya</taxon>
        <taxon>Basidiomycota</taxon>
        <taxon>Agaricomycotina</taxon>
        <taxon>Agaricomycetes</taxon>
        <taxon>Agaricomycetidae</taxon>
        <taxon>Agaricales</taxon>
        <taxon>Agaricineae</taxon>
        <taxon>Crepidotaceae</taxon>
        <taxon>Crepidotus</taxon>
    </lineage>
</organism>
<comment type="caution">
    <text evidence="1">The sequence shown here is derived from an EMBL/GenBank/DDBJ whole genome shotgun (WGS) entry which is preliminary data.</text>
</comment>
<gene>
    <name evidence="1" type="ORF">CPB83DRAFT_880733</name>
</gene>
<dbReference type="EMBL" id="MU157831">
    <property type="protein sequence ID" value="KAF9532637.1"/>
    <property type="molecule type" value="Genomic_DNA"/>
</dbReference>
<protein>
    <submittedName>
        <fullName evidence="1">HAD-like protein</fullName>
    </submittedName>
</protein>
<dbReference type="SFLD" id="SFLDG01129">
    <property type="entry name" value="C1.5:_HAD__Beta-PGM__Phosphata"/>
    <property type="match status" value="1"/>
</dbReference>
<dbReference type="Gene3D" id="3.40.50.1000">
    <property type="entry name" value="HAD superfamily/HAD-like"/>
    <property type="match status" value="1"/>
</dbReference>
<dbReference type="InterPro" id="IPR036412">
    <property type="entry name" value="HAD-like_sf"/>
</dbReference>
<dbReference type="SUPFAM" id="SSF56784">
    <property type="entry name" value="HAD-like"/>
    <property type="match status" value="1"/>
</dbReference>
<evidence type="ECO:0000313" key="1">
    <source>
        <dbReference type="EMBL" id="KAF9532637.1"/>
    </source>
</evidence>
<evidence type="ECO:0000313" key="2">
    <source>
        <dbReference type="Proteomes" id="UP000807306"/>
    </source>
</evidence>
<reference evidence="1" key="1">
    <citation type="submission" date="2020-11" db="EMBL/GenBank/DDBJ databases">
        <authorList>
            <consortium name="DOE Joint Genome Institute"/>
            <person name="Ahrendt S."/>
            <person name="Riley R."/>
            <person name="Andreopoulos W."/>
            <person name="Labutti K."/>
            <person name="Pangilinan J."/>
            <person name="Ruiz-Duenas F.J."/>
            <person name="Barrasa J.M."/>
            <person name="Sanchez-Garcia M."/>
            <person name="Camarero S."/>
            <person name="Miyauchi S."/>
            <person name="Serrano A."/>
            <person name="Linde D."/>
            <person name="Babiker R."/>
            <person name="Drula E."/>
            <person name="Ayuso-Fernandez I."/>
            <person name="Pacheco R."/>
            <person name="Padilla G."/>
            <person name="Ferreira P."/>
            <person name="Barriuso J."/>
            <person name="Kellner H."/>
            <person name="Castanera R."/>
            <person name="Alfaro M."/>
            <person name="Ramirez L."/>
            <person name="Pisabarro A.G."/>
            <person name="Kuo A."/>
            <person name="Tritt A."/>
            <person name="Lipzen A."/>
            <person name="He G."/>
            <person name="Yan M."/>
            <person name="Ng V."/>
            <person name="Cullen D."/>
            <person name="Martin F."/>
            <person name="Rosso M.-N."/>
            <person name="Henrissat B."/>
            <person name="Hibbett D."/>
            <person name="Martinez A.T."/>
            <person name="Grigoriev I.V."/>
        </authorList>
    </citation>
    <scope>NUCLEOTIDE SEQUENCE</scope>
    <source>
        <strain evidence="1">CBS 506.95</strain>
    </source>
</reference>
<dbReference type="PANTHER" id="PTHR43611:SF3">
    <property type="entry name" value="FLAVIN MONONUCLEOTIDE HYDROLASE 1, CHLOROPLATIC"/>
    <property type="match status" value="1"/>
</dbReference>
<dbReference type="AlphaFoldDB" id="A0A9P6JT32"/>
<dbReference type="NCBIfam" id="TIGR01509">
    <property type="entry name" value="HAD-SF-IA-v3"/>
    <property type="match status" value="1"/>
</dbReference>
<dbReference type="SFLD" id="SFLDS00003">
    <property type="entry name" value="Haloacid_Dehalogenase"/>
    <property type="match status" value="1"/>
</dbReference>
<dbReference type="CDD" id="cd02603">
    <property type="entry name" value="HAD_sEH-N_like"/>
    <property type="match status" value="1"/>
</dbReference>
<dbReference type="InterPro" id="IPR023214">
    <property type="entry name" value="HAD_sf"/>
</dbReference>
<sequence length="481" mass="53945">MTPQLKNASRYTNIIFDLGDVLFTWSASAPRSPVPADIILKILRSFHWMEYEKGNLEEAEVYSLVAKEFSVTSEDVKAAFQAARDSLQANPQMLDVIRQLKEAGLKIYAMSNISAPDWAVLSTKAADEDWELFSRTFTSAAAGERKPNIGFFEKVIEKARIDPSSTIFVDDKLENVLTARSFGMHGIIFRDQSKVIKELKNLCFDPVGRGQEYLVSHKQNFSSVTSNGLTIDENFAQLLILEATGDKNMVDYAKSSSHFNFFKSSTVPSNSRESFPNDMDTTSIGLTVTDHVDLASKLAVMDEMLKYRNSDGIIQVYFDHSRPRIDPVVCVNVLTLFYSNGRGQELFETLNWVEKILVNRAYISGTYYYHGADQFLFFLSRLIQASSYVQQRLGPVFKERIVERFGIEADSLSLAGRIIAAAAVNIEDKRDLETLLSMQSEDGSWGDGWFYRYASSGILIKNDGVSTALALKAIQLVNSTP</sequence>
<accession>A0A9P6JT32</accession>
<dbReference type="Pfam" id="PF00702">
    <property type="entry name" value="Hydrolase"/>
    <property type="match status" value="1"/>
</dbReference>